<comment type="caution">
    <text evidence="1">The sequence shown here is derived from an EMBL/GenBank/DDBJ whole genome shotgun (WGS) entry which is preliminary data.</text>
</comment>
<accession>A0A6L6QLS9</accession>
<reference evidence="1 2" key="1">
    <citation type="submission" date="2019-11" db="EMBL/GenBank/DDBJ databases">
        <title>Type strains purchased from KCTC, JCM and DSMZ.</title>
        <authorList>
            <person name="Lu H."/>
        </authorList>
    </citation>
    <scope>NUCLEOTIDE SEQUENCE [LARGE SCALE GENOMIC DNA]</scope>
    <source>
        <strain evidence="1 2">JCM 31587</strain>
    </source>
</reference>
<evidence type="ECO:0000313" key="2">
    <source>
        <dbReference type="Proteomes" id="UP000472320"/>
    </source>
</evidence>
<dbReference type="AlphaFoldDB" id="A0A6L6QLS9"/>
<organism evidence="1 2">
    <name type="scientific">Massilia eburnea</name>
    <dbReference type="NCBI Taxonomy" id="1776165"/>
    <lineage>
        <taxon>Bacteria</taxon>
        <taxon>Pseudomonadati</taxon>
        <taxon>Pseudomonadota</taxon>
        <taxon>Betaproteobacteria</taxon>
        <taxon>Burkholderiales</taxon>
        <taxon>Oxalobacteraceae</taxon>
        <taxon>Telluria group</taxon>
        <taxon>Massilia</taxon>
    </lineage>
</organism>
<dbReference type="Proteomes" id="UP000472320">
    <property type="component" value="Unassembled WGS sequence"/>
</dbReference>
<evidence type="ECO:0000313" key="1">
    <source>
        <dbReference type="EMBL" id="MTW13249.1"/>
    </source>
</evidence>
<protein>
    <submittedName>
        <fullName evidence="1">Uncharacterized protein</fullName>
    </submittedName>
</protein>
<keyword evidence="2" id="KW-1185">Reference proteome</keyword>
<proteinExistence type="predicted"/>
<name>A0A6L6QLS9_9BURK</name>
<gene>
    <name evidence="1" type="ORF">GM658_21820</name>
</gene>
<sequence>MDSAEARLLANALYEIRVLLSPYIGSEVDALMEVRLAAHLAYALHNEALAITEGGSFDMGAALRKVSAIDNILHVNEAARLVTEWAK</sequence>
<dbReference type="EMBL" id="WNKX01000020">
    <property type="protein sequence ID" value="MTW13249.1"/>
    <property type="molecule type" value="Genomic_DNA"/>
</dbReference>